<evidence type="ECO:0000313" key="3">
    <source>
        <dbReference type="Proteomes" id="UP000305939"/>
    </source>
</evidence>
<comment type="caution">
    <text evidence="2">The sequence shown here is derived from an EMBL/GenBank/DDBJ whole genome shotgun (WGS) entry which is preliminary data.</text>
</comment>
<gene>
    <name evidence="2" type="ORF">E7Z59_08965</name>
</gene>
<reference evidence="2 3" key="1">
    <citation type="submission" date="2019-04" db="EMBL/GenBank/DDBJ databases">
        <title>Draft genome sequence of Robertkochia marina CC-AMO-30D.</title>
        <authorList>
            <person name="Hameed A."/>
            <person name="Lin S.-Y."/>
            <person name="Shahina M."/>
            <person name="Lai W.-A."/>
            <person name="Young C.-C."/>
        </authorList>
    </citation>
    <scope>NUCLEOTIDE SEQUENCE [LARGE SCALE GENOMIC DNA]</scope>
    <source>
        <strain evidence="2 3">CC-AMO-30D</strain>
    </source>
</reference>
<dbReference type="Proteomes" id="UP000305939">
    <property type="component" value="Unassembled WGS sequence"/>
</dbReference>
<keyword evidence="1" id="KW-0472">Membrane</keyword>
<name>A0A4S3M031_9FLAO</name>
<keyword evidence="1" id="KW-1133">Transmembrane helix</keyword>
<feature type="transmembrane region" description="Helical" evidence="1">
    <location>
        <begin position="47"/>
        <end position="66"/>
    </location>
</feature>
<protein>
    <submittedName>
        <fullName evidence="2">SPOR domain-containing protein</fullName>
    </submittedName>
</protein>
<proteinExistence type="predicted"/>
<dbReference type="EMBL" id="SSMC01000002">
    <property type="protein sequence ID" value="THD67770.1"/>
    <property type="molecule type" value="Genomic_DNA"/>
</dbReference>
<dbReference type="AlphaFoldDB" id="A0A4S3M031"/>
<keyword evidence="1" id="KW-0812">Transmembrane</keyword>
<dbReference type="OrthoDB" id="1119072at2"/>
<evidence type="ECO:0000313" key="2">
    <source>
        <dbReference type="EMBL" id="THD67770.1"/>
    </source>
</evidence>
<accession>A0A4S3M031</accession>
<keyword evidence="3" id="KW-1185">Reference proteome</keyword>
<dbReference type="RefSeq" id="WP_136335975.1">
    <property type="nucleotide sequence ID" value="NZ_QXMP01000021.1"/>
</dbReference>
<evidence type="ECO:0000256" key="1">
    <source>
        <dbReference type="SAM" id="Phobius"/>
    </source>
</evidence>
<sequence length="204" mass="23754">MPFVEEKHLVDFHRHLEEKEISEERLARELRKQRMLSRKYRNTNKRLLWSLVGCMVLLLAGYLLYLKDPSLFIDESRLNDPDRVILNKGQWLEIQQNLDGKAKEVDELKNILNSLDYRGLNQETIYTVQVAALTNENVSLVSNDLVNMAVYKDVEYNKFALGNYTTLEEALQLRDVLISLGFEDAFVASYKNGKRLKIEDSAIK</sequence>
<organism evidence="2 3">
    <name type="scientific">Robertkochia marina</name>
    <dbReference type="NCBI Taxonomy" id="1227945"/>
    <lineage>
        <taxon>Bacteria</taxon>
        <taxon>Pseudomonadati</taxon>
        <taxon>Bacteroidota</taxon>
        <taxon>Flavobacteriia</taxon>
        <taxon>Flavobacteriales</taxon>
        <taxon>Flavobacteriaceae</taxon>
        <taxon>Robertkochia</taxon>
    </lineage>
</organism>